<feature type="transmembrane region" description="Helical" evidence="3">
    <location>
        <begin position="84"/>
        <end position="104"/>
    </location>
</feature>
<keyword evidence="3" id="KW-0472">Membrane</keyword>
<accession>A0A0N4YMN0</accession>
<proteinExistence type="predicted"/>
<protein>
    <submittedName>
        <fullName evidence="6">Col_cuticle_N domain-containing protein</fullName>
    </submittedName>
</protein>
<sequence>MRKDFVKFFTALTLFPLIVRAALLLLHTAVILAMEYPPVKIIHALHRVERMLQTIGCFSFAIGSIIYFANSLHTWRLKRLPKGWVSSSLPYVIVVLVLTMLVVLDRFPPILNKFNYANLSPLVFLAILSASAAVVIALLIAAIIVGIFCSDVKPSVTTYDPAVVNAASRILWVVPVMIIAGLACLVDLMGSLSEDPYLSTISVSISPPILLMSVFLFLPPYRDMRVVCVDVLLFASLVMSTIAFTSLIINVFYIIWLSNDIQDFFNKELNEATRFVENSWDELQALQKDSDFSLHSWRAVRRAPPNKIPINGITGDISAELHTRSGEQMTGAYSIYSFAVDYPLENVETPFSPSPADYDTSSEYRAQAPTAIGAGKPSYTDIVRSVYLNPKCKFTGSIPFQRGDPGLPGYPGRDGEPAPDWSHLRTSSESSCPPCVPGPPGPPGQKGELGRTGPHGIRGAPGAPGLHGEPGPPGPPGEEGLRGDIGPKGAKGASGAPGFLASKGARGPRGPLGATGVPGPRGISGPPGDRGPRGKRGPVGPPGQPVGEYTGRNHNFWTARRILELA</sequence>
<feature type="compositionally biased region" description="Pro residues" evidence="2">
    <location>
        <begin position="434"/>
        <end position="443"/>
    </location>
</feature>
<evidence type="ECO:0000256" key="3">
    <source>
        <dbReference type="SAM" id="Phobius"/>
    </source>
</evidence>
<dbReference type="PANTHER" id="PTHR24637">
    <property type="entry name" value="COLLAGEN"/>
    <property type="match status" value="1"/>
</dbReference>
<reference evidence="6" key="1">
    <citation type="submission" date="2017-02" db="UniProtKB">
        <authorList>
            <consortium name="WormBaseParasite"/>
        </authorList>
    </citation>
    <scope>IDENTIFICATION</scope>
</reference>
<dbReference type="AlphaFoldDB" id="A0A0N4YMN0"/>
<feature type="compositionally biased region" description="Low complexity" evidence="2">
    <location>
        <begin position="460"/>
        <end position="469"/>
    </location>
</feature>
<dbReference type="WBParaSite" id="NBR_0001844001-mRNA-1">
    <property type="protein sequence ID" value="NBR_0001844001-mRNA-1"/>
    <property type="gene ID" value="NBR_0001844001"/>
</dbReference>
<reference evidence="4 5" key="2">
    <citation type="submission" date="2018-11" db="EMBL/GenBank/DDBJ databases">
        <authorList>
            <consortium name="Pathogen Informatics"/>
        </authorList>
    </citation>
    <scope>NUCLEOTIDE SEQUENCE [LARGE SCALE GENOMIC DNA]</scope>
</reference>
<keyword evidence="3" id="KW-0812">Transmembrane</keyword>
<keyword evidence="1" id="KW-0677">Repeat</keyword>
<feature type="transmembrane region" description="Helical" evidence="3">
    <location>
        <begin position="170"/>
        <end position="191"/>
    </location>
</feature>
<dbReference type="PANTHER" id="PTHR24637:SF416">
    <property type="entry name" value="NEMATODE CUTICLE COLLAGEN N-TERMINAL DOMAIN-CONTAINING PROTEIN"/>
    <property type="match status" value="1"/>
</dbReference>
<evidence type="ECO:0000256" key="1">
    <source>
        <dbReference type="ARBA" id="ARBA00022737"/>
    </source>
</evidence>
<feature type="transmembrane region" description="Helical" evidence="3">
    <location>
        <begin position="52"/>
        <end position="72"/>
    </location>
</feature>
<evidence type="ECO:0000313" key="5">
    <source>
        <dbReference type="Proteomes" id="UP000271162"/>
    </source>
</evidence>
<organism evidence="6">
    <name type="scientific">Nippostrongylus brasiliensis</name>
    <name type="common">Rat hookworm</name>
    <dbReference type="NCBI Taxonomy" id="27835"/>
    <lineage>
        <taxon>Eukaryota</taxon>
        <taxon>Metazoa</taxon>
        <taxon>Ecdysozoa</taxon>
        <taxon>Nematoda</taxon>
        <taxon>Chromadorea</taxon>
        <taxon>Rhabditida</taxon>
        <taxon>Rhabditina</taxon>
        <taxon>Rhabditomorpha</taxon>
        <taxon>Strongyloidea</taxon>
        <taxon>Heligmosomidae</taxon>
        <taxon>Nippostrongylus</taxon>
    </lineage>
</organism>
<feature type="region of interest" description="Disordered" evidence="2">
    <location>
        <begin position="397"/>
        <end position="552"/>
    </location>
</feature>
<keyword evidence="5" id="KW-1185">Reference proteome</keyword>
<feature type="transmembrane region" description="Helical" evidence="3">
    <location>
        <begin position="124"/>
        <end position="149"/>
    </location>
</feature>
<keyword evidence="3" id="KW-1133">Transmembrane helix</keyword>
<feature type="compositionally biased region" description="Low complexity" evidence="2">
    <location>
        <begin position="487"/>
        <end position="498"/>
    </location>
</feature>
<feature type="compositionally biased region" description="Low complexity" evidence="2">
    <location>
        <begin position="517"/>
        <end position="527"/>
    </location>
</feature>
<feature type="transmembrane region" description="Helical" evidence="3">
    <location>
        <begin position="231"/>
        <end position="256"/>
    </location>
</feature>
<gene>
    <name evidence="4" type="ORF">NBR_LOCUS18441</name>
</gene>
<evidence type="ECO:0000313" key="6">
    <source>
        <dbReference type="WBParaSite" id="NBR_0001844001-mRNA-1"/>
    </source>
</evidence>
<dbReference type="EMBL" id="UYSL01023417">
    <property type="protein sequence ID" value="VDL82166.1"/>
    <property type="molecule type" value="Genomic_DNA"/>
</dbReference>
<name>A0A0N4YMN0_NIPBR</name>
<evidence type="ECO:0000256" key="2">
    <source>
        <dbReference type="SAM" id="MobiDB-lite"/>
    </source>
</evidence>
<dbReference type="STRING" id="27835.A0A0N4YMN0"/>
<evidence type="ECO:0000313" key="4">
    <source>
        <dbReference type="EMBL" id="VDL82166.1"/>
    </source>
</evidence>
<feature type="transmembrane region" description="Helical" evidence="3">
    <location>
        <begin position="197"/>
        <end position="219"/>
    </location>
</feature>
<dbReference type="Proteomes" id="UP000271162">
    <property type="component" value="Unassembled WGS sequence"/>
</dbReference>